<comment type="caution">
    <text evidence="12">The sequence shown here is derived from an EMBL/GenBank/DDBJ whole genome shotgun (WGS) entry which is preliminary data.</text>
</comment>
<keyword evidence="5" id="KW-0408">Iron</keyword>
<dbReference type="Proteomes" id="UP001596207">
    <property type="component" value="Unassembled WGS sequence"/>
</dbReference>
<dbReference type="PROSITE" id="PS51296">
    <property type="entry name" value="RIESKE"/>
    <property type="match status" value="1"/>
</dbReference>
<keyword evidence="4" id="KW-0479">Metal-binding</keyword>
<evidence type="ECO:0000256" key="6">
    <source>
        <dbReference type="ARBA" id="ARBA00023014"/>
    </source>
</evidence>
<feature type="region of interest" description="Disordered" evidence="10">
    <location>
        <begin position="1"/>
        <end position="39"/>
    </location>
</feature>
<dbReference type="CDD" id="cd03467">
    <property type="entry name" value="Rieske"/>
    <property type="match status" value="1"/>
</dbReference>
<feature type="region of interest" description="Disordered" evidence="10">
    <location>
        <begin position="72"/>
        <end position="107"/>
    </location>
</feature>
<keyword evidence="6" id="KW-0411">Iron-sulfur</keyword>
<dbReference type="InterPro" id="IPR014349">
    <property type="entry name" value="Rieske_Fe-S_prot"/>
</dbReference>
<evidence type="ECO:0000313" key="13">
    <source>
        <dbReference type="Proteomes" id="UP001596207"/>
    </source>
</evidence>
<proteinExistence type="predicted"/>
<dbReference type="Pfam" id="PF00355">
    <property type="entry name" value="Rieske"/>
    <property type="match status" value="1"/>
</dbReference>
<sequence length="205" mass="20140">MTPPAGTDRGSFVGTASRPPVGTDRSEESSAMTDEYRPCPSRRAVLCATGAAGVTALLTGCQTYGEWVADQVAADPPGGGAPASGDPVAEPAGSSDPVDADAPADPAGGQVAALAAVADLPAGGGRILADRGVVLTRPTQETVKAYSATCTHAGCTVTRDDGGTIVCGCHNSKFDIADGSVRGGPAGSPLPPVAVSVRDGQVLLA</sequence>
<dbReference type="InterPro" id="IPR005805">
    <property type="entry name" value="Rieske_Fe-S_prot_C"/>
</dbReference>
<comment type="cofactor">
    <cofactor evidence="9">
        <name>[2Fe-2S] cluster</name>
        <dbReference type="ChEBI" id="CHEBI:190135"/>
    </cofactor>
</comment>
<dbReference type="RefSeq" id="WP_377536920.1">
    <property type="nucleotide sequence ID" value="NZ_JBHSQQ010000118.1"/>
</dbReference>
<evidence type="ECO:0000256" key="3">
    <source>
        <dbReference type="ARBA" id="ARBA00022714"/>
    </source>
</evidence>
<evidence type="ECO:0000256" key="8">
    <source>
        <dbReference type="ARBA" id="ARBA00029586"/>
    </source>
</evidence>
<name>A0ABW1HQC6_9ACTN</name>
<dbReference type="PRINTS" id="PR00162">
    <property type="entry name" value="RIESKE"/>
</dbReference>
<feature type="compositionally biased region" description="Low complexity" evidence="10">
    <location>
        <begin position="83"/>
        <end position="107"/>
    </location>
</feature>
<accession>A0ABW1HQC6</accession>
<keyword evidence="3" id="KW-0001">2Fe-2S</keyword>
<reference evidence="13" key="1">
    <citation type="journal article" date="2019" name="Int. J. Syst. Evol. Microbiol.">
        <title>The Global Catalogue of Microorganisms (GCM) 10K type strain sequencing project: providing services to taxonomists for standard genome sequencing and annotation.</title>
        <authorList>
            <consortium name="The Broad Institute Genomics Platform"/>
            <consortium name="The Broad Institute Genome Sequencing Center for Infectious Disease"/>
            <person name="Wu L."/>
            <person name="Ma J."/>
        </authorList>
    </citation>
    <scope>NUCLEOTIDE SEQUENCE [LARGE SCALE GENOMIC DNA]</scope>
    <source>
        <strain evidence="13">CGMCC 4.7173</strain>
    </source>
</reference>
<evidence type="ECO:0000256" key="5">
    <source>
        <dbReference type="ARBA" id="ARBA00023004"/>
    </source>
</evidence>
<keyword evidence="7" id="KW-1015">Disulfide bond</keyword>
<evidence type="ECO:0000256" key="2">
    <source>
        <dbReference type="ARBA" id="ARBA00015816"/>
    </source>
</evidence>
<evidence type="ECO:0000256" key="7">
    <source>
        <dbReference type="ARBA" id="ARBA00023157"/>
    </source>
</evidence>
<protein>
    <recommendedName>
        <fullName evidence="2">Cytochrome bc1 complex Rieske iron-sulfur subunit</fullName>
    </recommendedName>
    <alternativeName>
        <fullName evidence="8">Cytochrome bc1 reductase complex subunit QcrA</fullName>
    </alternativeName>
</protein>
<evidence type="ECO:0000256" key="10">
    <source>
        <dbReference type="SAM" id="MobiDB-lite"/>
    </source>
</evidence>
<evidence type="ECO:0000313" key="12">
    <source>
        <dbReference type="EMBL" id="MFC5943527.1"/>
    </source>
</evidence>
<gene>
    <name evidence="12" type="ORF">ACFPZ4_18795</name>
</gene>
<dbReference type="InterPro" id="IPR036922">
    <property type="entry name" value="Rieske_2Fe-2S_sf"/>
</dbReference>
<evidence type="ECO:0000256" key="1">
    <source>
        <dbReference type="ARBA" id="ARBA00002494"/>
    </source>
</evidence>
<dbReference type="InterPro" id="IPR017941">
    <property type="entry name" value="Rieske_2Fe-2S"/>
</dbReference>
<evidence type="ECO:0000256" key="4">
    <source>
        <dbReference type="ARBA" id="ARBA00022723"/>
    </source>
</evidence>
<feature type="domain" description="Rieske" evidence="11">
    <location>
        <begin position="112"/>
        <end position="204"/>
    </location>
</feature>
<evidence type="ECO:0000256" key="9">
    <source>
        <dbReference type="ARBA" id="ARBA00034078"/>
    </source>
</evidence>
<dbReference type="PANTHER" id="PTHR10134">
    <property type="entry name" value="CYTOCHROME B-C1 COMPLEX SUBUNIT RIESKE, MITOCHONDRIAL"/>
    <property type="match status" value="1"/>
</dbReference>
<evidence type="ECO:0000259" key="11">
    <source>
        <dbReference type="PROSITE" id="PS51296"/>
    </source>
</evidence>
<dbReference type="Gene3D" id="2.102.10.10">
    <property type="entry name" value="Rieske [2Fe-2S] iron-sulphur domain"/>
    <property type="match status" value="1"/>
</dbReference>
<dbReference type="SUPFAM" id="SSF50022">
    <property type="entry name" value="ISP domain"/>
    <property type="match status" value="1"/>
</dbReference>
<organism evidence="12 13">
    <name type="scientific">Micromonospora harpali</name>
    <dbReference type="NCBI Taxonomy" id="1490225"/>
    <lineage>
        <taxon>Bacteria</taxon>
        <taxon>Bacillati</taxon>
        <taxon>Actinomycetota</taxon>
        <taxon>Actinomycetes</taxon>
        <taxon>Micromonosporales</taxon>
        <taxon>Micromonosporaceae</taxon>
        <taxon>Micromonospora</taxon>
    </lineage>
</organism>
<keyword evidence="13" id="KW-1185">Reference proteome</keyword>
<comment type="function">
    <text evidence="1">Iron-sulfur subunit of the cytochrome bc1 complex, an essential component of the respiratory electron transport chain required for ATP synthesis. The bc1 complex catalyzes the oxidation of menaquinol and the reduction of cytochrome c in the respiratory chain. The bc1 complex operates through a Q-cycle mechanism that couples electron transfer to generation of the proton gradient that drives ATP synthesis.</text>
</comment>
<dbReference type="EMBL" id="JBHSQQ010000118">
    <property type="protein sequence ID" value="MFC5943527.1"/>
    <property type="molecule type" value="Genomic_DNA"/>
</dbReference>